<evidence type="ECO:0000256" key="1">
    <source>
        <dbReference type="ARBA" id="ARBA00006133"/>
    </source>
</evidence>
<dbReference type="InterPro" id="IPR019337">
    <property type="entry name" value="Telomere_length_regulation_dom"/>
</dbReference>
<dbReference type="GO" id="GO:0042162">
    <property type="term" value="F:telomeric DNA binding"/>
    <property type="evidence" value="ECO:0007669"/>
    <property type="project" value="TreeGrafter"/>
</dbReference>
<name>A0A8J2STE3_9STRA</name>
<dbReference type="InterPro" id="IPR038528">
    <property type="entry name" value="TEL2_C_sf"/>
</dbReference>
<dbReference type="GO" id="GO:0051083">
    <property type="term" value="P:'de novo' cotranslational protein folding"/>
    <property type="evidence" value="ECO:0007669"/>
    <property type="project" value="TreeGrafter"/>
</dbReference>
<dbReference type="Gene3D" id="1.25.40.720">
    <property type="entry name" value="Telomere length regulation protein 2, C-terminal domain"/>
    <property type="match status" value="1"/>
</dbReference>
<dbReference type="Pfam" id="PF10193">
    <property type="entry name" value="Telomere_reg-2"/>
    <property type="match status" value="1"/>
</dbReference>
<feature type="domain" description="Telomere length regulation protein conserved" evidence="3">
    <location>
        <begin position="464"/>
        <end position="576"/>
    </location>
</feature>
<dbReference type="EMBL" id="CAKKNE010000004">
    <property type="protein sequence ID" value="CAH0373332.1"/>
    <property type="molecule type" value="Genomic_DNA"/>
</dbReference>
<comment type="caution">
    <text evidence="4">The sequence shown here is derived from an EMBL/GenBank/DDBJ whole genome shotgun (WGS) entry which is preliminary data.</text>
</comment>
<feature type="region of interest" description="Disordered" evidence="2">
    <location>
        <begin position="392"/>
        <end position="446"/>
    </location>
</feature>
<protein>
    <recommendedName>
        <fullName evidence="3">Telomere length regulation protein conserved domain-containing protein</fullName>
    </recommendedName>
</protein>
<dbReference type="GO" id="GO:0051879">
    <property type="term" value="F:Hsp90 protein binding"/>
    <property type="evidence" value="ECO:0007669"/>
    <property type="project" value="TreeGrafter"/>
</dbReference>
<dbReference type="GO" id="GO:0005829">
    <property type="term" value="C:cytosol"/>
    <property type="evidence" value="ECO:0007669"/>
    <property type="project" value="TreeGrafter"/>
</dbReference>
<accession>A0A8J2STE3</accession>
<dbReference type="InterPro" id="IPR051970">
    <property type="entry name" value="TEL2_Regulation"/>
</dbReference>
<keyword evidence="5" id="KW-1185">Reference proteome</keyword>
<dbReference type="Proteomes" id="UP000789595">
    <property type="component" value="Unassembled WGS sequence"/>
</dbReference>
<dbReference type="AlphaFoldDB" id="A0A8J2STE3"/>
<organism evidence="4 5">
    <name type="scientific">Pelagomonas calceolata</name>
    <dbReference type="NCBI Taxonomy" id="35677"/>
    <lineage>
        <taxon>Eukaryota</taxon>
        <taxon>Sar</taxon>
        <taxon>Stramenopiles</taxon>
        <taxon>Ochrophyta</taxon>
        <taxon>Pelagophyceae</taxon>
        <taxon>Pelagomonadales</taxon>
        <taxon>Pelagomonadaceae</taxon>
        <taxon>Pelagomonas</taxon>
    </lineage>
</organism>
<gene>
    <name evidence="4" type="ORF">PECAL_4P05210</name>
</gene>
<dbReference type="PANTHER" id="PTHR15830:SF10">
    <property type="entry name" value="TELOMERE LENGTH REGULATION PROTEIN TEL2 HOMOLOG"/>
    <property type="match status" value="1"/>
</dbReference>
<reference evidence="4" key="1">
    <citation type="submission" date="2021-11" db="EMBL/GenBank/DDBJ databases">
        <authorList>
            <consortium name="Genoscope - CEA"/>
            <person name="William W."/>
        </authorList>
    </citation>
    <scope>NUCLEOTIDE SEQUENCE</scope>
</reference>
<evidence type="ECO:0000313" key="5">
    <source>
        <dbReference type="Proteomes" id="UP000789595"/>
    </source>
</evidence>
<evidence type="ECO:0000256" key="2">
    <source>
        <dbReference type="SAM" id="MobiDB-lite"/>
    </source>
</evidence>
<evidence type="ECO:0000313" key="4">
    <source>
        <dbReference type="EMBL" id="CAH0373332.1"/>
    </source>
</evidence>
<dbReference type="PANTHER" id="PTHR15830">
    <property type="entry name" value="TELOMERE LENGTH REGULATION PROTEIN TEL2 FAMILY MEMBER"/>
    <property type="match status" value="1"/>
</dbReference>
<evidence type="ECO:0000259" key="3">
    <source>
        <dbReference type="Pfam" id="PF10193"/>
    </source>
</evidence>
<proteinExistence type="inferred from homology"/>
<comment type="similarity">
    <text evidence="1">Belongs to the TEL2 family.</text>
</comment>
<dbReference type="OrthoDB" id="10258062at2759"/>
<sequence length="788" mass="84743">MADATPASRLAALRAAVEGCAAHEIKKAGQLLREGAELLSDERSDALTEGWCRWLIRDAGPAWRRALDESDASEAIDAVVDAGGLCVASEALVGATAAAAVIVAQRVKSWDVAALVASLTDDGDDAERFADACVRLPRRLATLLKGKSPLDEAAWLSGVADGSLRSPAWRVLAGRLEASGHAPLVAERWVLCDDDDGSRLDALGAGSACRYATSLLEATDSPQTLSTIITKRLQKCPVLRSKWTDDVVTGRTRLNHTKASLSVYVAKRAGLYTEALASCSKKWRDVAFLQSVDDDRRAFLATSILALLALSDPVDVDVNTTLSGVVSGVSACLDLNDERDRARAMLVGDAFGTLVGRAPDFGDLLSESDRAWAREGLSVLPVDEVHAAFRNSHYSSSEEAPTPPPPPVEKKKTKKKRSPDDVLESGSESSDDESVESASTLSDDNLEAYDLEDDGADLVPVQPPKYLRDLLKLINEGADQELARERLQMALATCPALVRSRPADLKDVARDLAHAILATENRFDLEDFSEKSRTSLAALTACRPVEVVRYLQLSFFDKELGLNKRLDALQAMVDGAYELAGRGRLAENEDMPDGTAKALLGVGSTRSRKLLDTSDTKVLERTRRWGYRRTALQPSSPNLFAQHAASLFFFPLLRGIVEHWAPLQKRHPHHATVLRARAVHALACFLDCASSAPGSQALASHLLAFAWRDVRSEDAALRRAARGAALTALAWRPCDDGGGALALLAGGICADLPSPEDVRSLAYEGRDDPDDAARRLALALGELCPAGF</sequence>